<dbReference type="SUPFAM" id="SSF74653">
    <property type="entry name" value="TolA/TonB C-terminal domain"/>
    <property type="match status" value="1"/>
</dbReference>
<accession>B0TS82</accession>
<evidence type="ECO:0000313" key="2">
    <source>
        <dbReference type="Proteomes" id="UP000001317"/>
    </source>
</evidence>
<name>B0TS82_SHEHH</name>
<dbReference type="RefSeq" id="WP_012275771.1">
    <property type="nucleotide sequence ID" value="NC_010334.1"/>
</dbReference>
<proteinExistence type="predicted"/>
<dbReference type="KEGG" id="shl:Shal_0642"/>
<sequence length="129" mass="14624">MNKIILVALSLTLILIGCKSTYEPSYVGAIIEVKESELNNYWVRDPTKIKMLSRRPDWLPKGEGKGTYSIVIDSNGNEITKELVSSTPDGWMTQKHLNKIPKIKYKPSQLNAQKTPVKVQMSFEVKRMG</sequence>
<dbReference type="Proteomes" id="UP000001317">
    <property type="component" value="Chromosome"/>
</dbReference>
<organism evidence="1 2">
    <name type="scientific">Shewanella halifaxensis (strain HAW-EB4)</name>
    <dbReference type="NCBI Taxonomy" id="458817"/>
    <lineage>
        <taxon>Bacteria</taxon>
        <taxon>Pseudomonadati</taxon>
        <taxon>Pseudomonadota</taxon>
        <taxon>Gammaproteobacteria</taxon>
        <taxon>Alteromonadales</taxon>
        <taxon>Shewanellaceae</taxon>
        <taxon>Shewanella</taxon>
    </lineage>
</organism>
<dbReference type="EMBL" id="CP000931">
    <property type="protein sequence ID" value="ABZ75217.1"/>
    <property type="molecule type" value="Genomic_DNA"/>
</dbReference>
<evidence type="ECO:0000313" key="1">
    <source>
        <dbReference type="EMBL" id="ABZ75217.1"/>
    </source>
</evidence>
<dbReference type="STRING" id="458817.Shal_0642"/>
<dbReference type="OrthoDB" id="6267160at2"/>
<dbReference type="AlphaFoldDB" id="B0TS82"/>
<dbReference type="PROSITE" id="PS51257">
    <property type="entry name" value="PROKAR_LIPOPROTEIN"/>
    <property type="match status" value="1"/>
</dbReference>
<reference evidence="1" key="1">
    <citation type="submission" date="2008-01" db="EMBL/GenBank/DDBJ databases">
        <title>Complete sequence of Shewanella halifaxensis HAW-EB4.</title>
        <authorList>
            <consortium name="US DOE Joint Genome Institute"/>
            <person name="Copeland A."/>
            <person name="Lucas S."/>
            <person name="Lapidus A."/>
            <person name="Glavina del Rio T."/>
            <person name="Dalin E."/>
            <person name="Tice H."/>
            <person name="Bruce D."/>
            <person name="Goodwin L."/>
            <person name="Pitluck S."/>
            <person name="Sims D."/>
            <person name="Brettin T."/>
            <person name="Detter J.C."/>
            <person name="Han C."/>
            <person name="Kuske C.R."/>
            <person name="Schmutz J."/>
            <person name="Larimer F."/>
            <person name="Land M."/>
            <person name="Hauser L."/>
            <person name="Kyrpides N."/>
            <person name="Kim E."/>
            <person name="Zhao J.-S."/>
            <person name="Richardson P."/>
        </authorList>
    </citation>
    <scope>NUCLEOTIDE SEQUENCE [LARGE SCALE GENOMIC DNA]</scope>
    <source>
        <strain evidence="1">HAW-EB4</strain>
    </source>
</reference>
<gene>
    <name evidence="1" type="ordered locus">Shal_0642</name>
</gene>
<dbReference type="eggNOG" id="COG0810">
    <property type="taxonomic scope" value="Bacteria"/>
</dbReference>
<keyword evidence="2" id="KW-1185">Reference proteome</keyword>
<dbReference type="HOGENOM" id="CLU_1884362_0_0_6"/>
<protein>
    <recommendedName>
        <fullName evidence="3">TonB family protein</fullName>
    </recommendedName>
</protein>
<evidence type="ECO:0008006" key="3">
    <source>
        <dbReference type="Google" id="ProtNLM"/>
    </source>
</evidence>